<evidence type="ECO:0000256" key="3">
    <source>
        <dbReference type="ARBA" id="ARBA00022679"/>
    </source>
</evidence>
<evidence type="ECO:0000259" key="5">
    <source>
        <dbReference type="Pfam" id="PF00535"/>
    </source>
</evidence>
<gene>
    <name evidence="6" type="ORF">DBZ36_17155</name>
</gene>
<keyword evidence="4" id="KW-0812">Transmembrane</keyword>
<dbReference type="InterPro" id="IPR001173">
    <property type="entry name" value="Glyco_trans_2-like"/>
</dbReference>
<protein>
    <submittedName>
        <fullName evidence="6">Glycosyltransferase family 2 protein</fullName>
    </submittedName>
</protein>
<feature type="transmembrane region" description="Helical" evidence="4">
    <location>
        <begin position="6"/>
        <end position="31"/>
    </location>
</feature>
<dbReference type="Pfam" id="PF00535">
    <property type="entry name" value="Glycos_transf_2"/>
    <property type="match status" value="1"/>
</dbReference>
<sequence length="383" mass="43504">MAMMFWLSVLLIAYSYVFYPLLLIVIAKFFALSPVSRCHRSQPDVAVVIAAFNEEQSIQARVENLLNLDYPSHKLHIYIGSDGSTDKTNAILNSFEQENVTVRCFDVNRGKASTLNDLMQEITQPIVVFSDANTEFKSDAVTILVEHFDDKNVGLVSGELHLFEASEHAHKGDNKDGVYWKFEQMLKRLESQVDAMVGANGAIYALRRELYIPLASNTIVDDFMIAMQVARSGKRLVYAEEACAYEEIAPNLKAEQQRRVRIGMGNYQAFLRSAWALSPTAKWRSVAYIGHKVLRWFTPHFMVIALVSSLILAAEPFFATMLFIQLLGYAIAIWGTQQSYKRKRVPSFAAFISFFVSMNWSLLLGFIRFCSKDIQGTWQRTAR</sequence>
<dbReference type="Gene3D" id="3.90.550.10">
    <property type="entry name" value="Spore Coat Polysaccharide Biosynthesis Protein SpsA, Chain A"/>
    <property type="match status" value="1"/>
</dbReference>
<feature type="domain" description="Glycosyltransferase 2-like" evidence="5">
    <location>
        <begin position="47"/>
        <end position="167"/>
    </location>
</feature>
<name>A0A420E758_9ALTE</name>
<dbReference type="SUPFAM" id="SSF53448">
    <property type="entry name" value="Nucleotide-diphospho-sugar transferases"/>
    <property type="match status" value="1"/>
</dbReference>
<dbReference type="PANTHER" id="PTHR43630:SF1">
    <property type="entry name" value="POLY-BETA-1,6-N-ACETYL-D-GLUCOSAMINE SYNTHASE"/>
    <property type="match status" value="1"/>
</dbReference>
<accession>A0A420E758</accession>
<organism evidence="6 7">
    <name type="scientific">Alginatibacterium sediminis</name>
    <dbReference type="NCBI Taxonomy" id="2164068"/>
    <lineage>
        <taxon>Bacteria</taxon>
        <taxon>Pseudomonadati</taxon>
        <taxon>Pseudomonadota</taxon>
        <taxon>Gammaproteobacteria</taxon>
        <taxon>Alteromonadales</taxon>
        <taxon>Alteromonadaceae</taxon>
        <taxon>Alginatibacterium</taxon>
    </lineage>
</organism>
<keyword evidence="4" id="KW-1133">Transmembrane helix</keyword>
<dbReference type="InterPro" id="IPR029044">
    <property type="entry name" value="Nucleotide-diphossugar_trans"/>
</dbReference>
<evidence type="ECO:0000313" key="7">
    <source>
        <dbReference type="Proteomes" id="UP000286482"/>
    </source>
</evidence>
<keyword evidence="4" id="KW-0472">Membrane</keyword>
<reference evidence="6 7" key="1">
    <citation type="submission" date="2018-09" db="EMBL/GenBank/DDBJ databases">
        <authorList>
            <person name="Wang Z."/>
        </authorList>
    </citation>
    <scope>NUCLEOTIDE SEQUENCE [LARGE SCALE GENOMIC DNA]</scope>
    <source>
        <strain evidence="6 7">ALS 81</strain>
    </source>
</reference>
<dbReference type="GO" id="GO:0016757">
    <property type="term" value="F:glycosyltransferase activity"/>
    <property type="evidence" value="ECO:0007669"/>
    <property type="project" value="UniProtKB-KW"/>
</dbReference>
<feature type="transmembrane region" description="Helical" evidence="4">
    <location>
        <begin position="317"/>
        <end position="336"/>
    </location>
</feature>
<proteinExistence type="inferred from homology"/>
<comment type="similarity">
    <text evidence="1">Belongs to the glycosyltransferase 2 family.</text>
</comment>
<keyword evidence="7" id="KW-1185">Reference proteome</keyword>
<dbReference type="EMBL" id="RAQO01000009">
    <property type="protein sequence ID" value="RKF14382.1"/>
    <property type="molecule type" value="Genomic_DNA"/>
</dbReference>
<comment type="caution">
    <text evidence="6">The sequence shown here is derived from an EMBL/GenBank/DDBJ whole genome shotgun (WGS) entry which is preliminary data.</text>
</comment>
<keyword evidence="2" id="KW-0328">Glycosyltransferase</keyword>
<evidence type="ECO:0000313" key="6">
    <source>
        <dbReference type="EMBL" id="RKF14382.1"/>
    </source>
</evidence>
<keyword evidence="3 6" id="KW-0808">Transferase</keyword>
<dbReference type="AlphaFoldDB" id="A0A420E758"/>
<evidence type="ECO:0000256" key="1">
    <source>
        <dbReference type="ARBA" id="ARBA00006739"/>
    </source>
</evidence>
<dbReference type="CDD" id="cd06439">
    <property type="entry name" value="CESA_like_1"/>
    <property type="match status" value="1"/>
</dbReference>
<evidence type="ECO:0000256" key="4">
    <source>
        <dbReference type="SAM" id="Phobius"/>
    </source>
</evidence>
<dbReference type="Proteomes" id="UP000286482">
    <property type="component" value="Unassembled WGS sequence"/>
</dbReference>
<feature type="transmembrane region" description="Helical" evidence="4">
    <location>
        <begin position="348"/>
        <end position="367"/>
    </location>
</feature>
<dbReference type="OrthoDB" id="9766971at2"/>
<evidence type="ECO:0000256" key="2">
    <source>
        <dbReference type="ARBA" id="ARBA00022676"/>
    </source>
</evidence>
<dbReference type="PANTHER" id="PTHR43630">
    <property type="entry name" value="POLY-BETA-1,6-N-ACETYL-D-GLUCOSAMINE SYNTHASE"/>
    <property type="match status" value="1"/>
</dbReference>